<dbReference type="RefSeq" id="WP_390222419.1">
    <property type="nucleotide sequence ID" value="NZ_JBHTAA010000002.1"/>
</dbReference>
<evidence type="ECO:0000259" key="1">
    <source>
        <dbReference type="SMART" id="SM00829"/>
    </source>
</evidence>
<protein>
    <submittedName>
        <fullName evidence="2">NAD(P)-dependent alcohol dehydrogenase</fullName>
    </submittedName>
</protein>
<dbReference type="GO" id="GO:0016616">
    <property type="term" value="F:oxidoreductase activity, acting on the CH-OH group of donors, NAD or NADP as acceptor"/>
    <property type="evidence" value="ECO:0007669"/>
    <property type="project" value="UniProtKB-ARBA"/>
</dbReference>
<dbReference type="PANTHER" id="PTHR11695">
    <property type="entry name" value="ALCOHOL DEHYDROGENASE RELATED"/>
    <property type="match status" value="1"/>
</dbReference>
<dbReference type="EMBL" id="JBHTAA010000002">
    <property type="protein sequence ID" value="MFC7203105.1"/>
    <property type="molecule type" value="Genomic_DNA"/>
</dbReference>
<reference evidence="2 3" key="1">
    <citation type="journal article" date="2019" name="Int. J. Syst. Evol. Microbiol.">
        <title>The Global Catalogue of Microorganisms (GCM) 10K type strain sequencing project: providing services to taxonomists for standard genome sequencing and annotation.</title>
        <authorList>
            <consortium name="The Broad Institute Genomics Platform"/>
            <consortium name="The Broad Institute Genome Sequencing Center for Infectious Disease"/>
            <person name="Wu L."/>
            <person name="Ma J."/>
        </authorList>
    </citation>
    <scope>NUCLEOTIDE SEQUENCE [LARGE SCALE GENOMIC DNA]</scope>
    <source>
        <strain evidence="2 3">DSM 29988</strain>
    </source>
</reference>
<dbReference type="SUPFAM" id="SSF50129">
    <property type="entry name" value="GroES-like"/>
    <property type="match status" value="1"/>
</dbReference>
<feature type="domain" description="Enoyl reductase (ER)" evidence="1">
    <location>
        <begin position="25"/>
        <end position="335"/>
    </location>
</feature>
<dbReference type="InterPro" id="IPR011032">
    <property type="entry name" value="GroES-like_sf"/>
</dbReference>
<dbReference type="SMART" id="SM00829">
    <property type="entry name" value="PKS_ER"/>
    <property type="match status" value="1"/>
</dbReference>
<name>A0ABD5ZD75_9EURY</name>
<dbReference type="AlphaFoldDB" id="A0ABD5ZD75"/>
<dbReference type="InterPro" id="IPR036291">
    <property type="entry name" value="NAD(P)-bd_dom_sf"/>
</dbReference>
<dbReference type="InterPro" id="IPR013154">
    <property type="entry name" value="ADH-like_N"/>
</dbReference>
<dbReference type="Pfam" id="PF13602">
    <property type="entry name" value="ADH_zinc_N_2"/>
    <property type="match status" value="1"/>
</dbReference>
<dbReference type="GO" id="GO:0044281">
    <property type="term" value="P:small molecule metabolic process"/>
    <property type="evidence" value="ECO:0007669"/>
    <property type="project" value="UniProtKB-ARBA"/>
</dbReference>
<organism evidence="2 3">
    <name type="scientific">Haloferax namakaokahaiae</name>
    <dbReference type="NCBI Taxonomy" id="1748331"/>
    <lineage>
        <taxon>Archaea</taxon>
        <taxon>Methanobacteriati</taxon>
        <taxon>Methanobacteriota</taxon>
        <taxon>Stenosarchaea group</taxon>
        <taxon>Halobacteria</taxon>
        <taxon>Halobacteriales</taxon>
        <taxon>Haloferacaceae</taxon>
        <taxon>Haloferax</taxon>
    </lineage>
</organism>
<sequence length="337" mass="35484">MTTSAGEQSAQTDTQMRAVVATKYGSPDVLRVESVAKPTPDDDEVLVRIRATIVGPPDSAAREGSPFLIRFFNGLRRPNGVPGDVFAGEIEAVGRNVARFAPGDDVFGTAAPGSGAHAEYLCLPEDGAIAIMPSNLTYDEAAAVCDGGLTAMEFLTAHADLRAGDSILINGASGAVGTAAVQLASAFDARVTGVCSTANVELVRSLGAGTVIDYTETDFTTTDARYDVIFDAVGKRSYDACRESLATGGRYLTTVLSVRILLQMVRTRLFGTKRAIFAATGLASTDTKRAHLVVLRDLVESGAFRPVLDREYALADIAEAHRYVDTGHKTGSVVVTT</sequence>
<dbReference type="GO" id="GO:0043168">
    <property type="term" value="F:anion binding"/>
    <property type="evidence" value="ECO:0007669"/>
    <property type="project" value="UniProtKB-ARBA"/>
</dbReference>
<dbReference type="InterPro" id="IPR020843">
    <property type="entry name" value="ER"/>
</dbReference>
<comment type="caution">
    <text evidence="2">The sequence shown here is derived from an EMBL/GenBank/DDBJ whole genome shotgun (WGS) entry which is preliminary data.</text>
</comment>
<gene>
    <name evidence="2" type="ORF">ACFQJC_06240</name>
</gene>
<dbReference type="InterPro" id="IPR050700">
    <property type="entry name" value="YIM1/Zinc_Alcohol_DH_Fams"/>
</dbReference>
<dbReference type="CDD" id="cd08267">
    <property type="entry name" value="MDR1"/>
    <property type="match status" value="1"/>
</dbReference>
<keyword evidence="3" id="KW-1185">Reference proteome</keyword>
<proteinExistence type="predicted"/>
<dbReference type="Gene3D" id="3.40.50.720">
    <property type="entry name" value="NAD(P)-binding Rossmann-like Domain"/>
    <property type="match status" value="1"/>
</dbReference>
<evidence type="ECO:0000313" key="3">
    <source>
        <dbReference type="Proteomes" id="UP001596481"/>
    </source>
</evidence>
<accession>A0ABD5ZD75</accession>
<dbReference type="SUPFAM" id="SSF51735">
    <property type="entry name" value="NAD(P)-binding Rossmann-fold domains"/>
    <property type="match status" value="1"/>
</dbReference>
<dbReference type="Proteomes" id="UP001596481">
    <property type="component" value="Unassembled WGS sequence"/>
</dbReference>
<dbReference type="PANTHER" id="PTHR11695:SF648">
    <property type="entry name" value="ZINC-BINDING OXIDOREDUCTASE"/>
    <property type="match status" value="1"/>
</dbReference>
<dbReference type="Pfam" id="PF08240">
    <property type="entry name" value="ADH_N"/>
    <property type="match status" value="1"/>
</dbReference>
<dbReference type="GO" id="GO:0030554">
    <property type="term" value="F:adenyl nucleotide binding"/>
    <property type="evidence" value="ECO:0007669"/>
    <property type="project" value="UniProtKB-ARBA"/>
</dbReference>
<evidence type="ECO:0000313" key="2">
    <source>
        <dbReference type="EMBL" id="MFC7203105.1"/>
    </source>
</evidence>
<dbReference type="Gene3D" id="3.90.180.10">
    <property type="entry name" value="Medium-chain alcohol dehydrogenases, catalytic domain"/>
    <property type="match status" value="1"/>
</dbReference>